<dbReference type="InterPro" id="IPR000182">
    <property type="entry name" value="GNAT_dom"/>
</dbReference>
<evidence type="ECO:0000313" key="2">
    <source>
        <dbReference type="EMBL" id="TSC95845.1"/>
    </source>
</evidence>
<dbReference type="Proteomes" id="UP000318711">
    <property type="component" value="Unassembled WGS sequence"/>
</dbReference>
<dbReference type="PROSITE" id="PS51186">
    <property type="entry name" value="GNAT"/>
    <property type="match status" value="1"/>
</dbReference>
<comment type="caution">
    <text evidence="2">The sequence shown here is derived from an EMBL/GenBank/DDBJ whole genome shotgun (WGS) entry which is preliminary data.</text>
</comment>
<proteinExistence type="predicted"/>
<organism evidence="2 3">
    <name type="scientific">Candidatus Berkelbacteria bacterium Licking1014_2</name>
    <dbReference type="NCBI Taxonomy" id="2017146"/>
    <lineage>
        <taxon>Bacteria</taxon>
        <taxon>Candidatus Berkelbacteria</taxon>
    </lineage>
</organism>
<feature type="domain" description="N-acetyltransferase" evidence="1">
    <location>
        <begin position="1"/>
        <end position="122"/>
    </location>
</feature>
<dbReference type="PANTHER" id="PTHR43415">
    <property type="entry name" value="SPERMIDINE N(1)-ACETYLTRANSFERASE"/>
    <property type="match status" value="1"/>
</dbReference>
<name>A0A554LSJ3_9BACT</name>
<dbReference type="PANTHER" id="PTHR43415:SF3">
    <property type="entry name" value="GNAT-FAMILY ACETYLTRANSFERASE"/>
    <property type="match status" value="1"/>
</dbReference>
<dbReference type="Pfam" id="PF13302">
    <property type="entry name" value="Acetyltransf_3"/>
    <property type="match status" value="1"/>
</dbReference>
<gene>
    <name evidence="2" type="ORF">CEN88_423</name>
</gene>
<reference evidence="2 3" key="1">
    <citation type="submission" date="2017-07" db="EMBL/GenBank/DDBJ databases">
        <title>Mechanisms for carbon and nitrogen cycling indicate functional differentiation within the Candidate Phyla Radiation.</title>
        <authorList>
            <person name="Danczak R.E."/>
            <person name="Johnston M.D."/>
            <person name="Kenah C."/>
            <person name="Slattery M."/>
            <person name="Wrighton K.C."/>
            <person name="Wilkins M.J."/>
        </authorList>
    </citation>
    <scope>NUCLEOTIDE SEQUENCE [LARGE SCALE GENOMIC DNA]</scope>
    <source>
        <strain evidence="2">Licking1014_2</strain>
    </source>
</reference>
<accession>A0A554LSJ3</accession>
<dbReference type="GO" id="GO:0016747">
    <property type="term" value="F:acyltransferase activity, transferring groups other than amino-acyl groups"/>
    <property type="evidence" value="ECO:0007669"/>
    <property type="project" value="InterPro"/>
</dbReference>
<dbReference type="InterPro" id="IPR016181">
    <property type="entry name" value="Acyl_CoA_acyltransferase"/>
</dbReference>
<dbReference type="CDD" id="cd04301">
    <property type="entry name" value="NAT_SF"/>
    <property type="match status" value="1"/>
</dbReference>
<dbReference type="EMBL" id="VMGL01000053">
    <property type="protein sequence ID" value="TSC95845.1"/>
    <property type="molecule type" value="Genomic_DNA"/>
</dbReference>
<dbReference type="SUPFAM" id="SSF55729">
    <property type="entry name" value="Acyl-CoA N-acyltransferases (Nat)"/>
    <property type="match status" value="1"/>
</dbReference>
<dbReference type="Gene3D" id="3.40.630.30">
    <property type="match status" value="1"/>
</dbReference>
<feature type="non-terminal residue" evidence="2">
    <location>
        <position position="1"/>
    </location>
</feature>
<evidence type="ECO:0000313" key="3">
    <source>
        <dbReference type="Proteomes" id="UP000318711"/>
    </source>
</evidence>
<dbReference type="AlphaFoldDB" id="A0A554LSJ3"/>
<evidence type="ECO:0000259" key="1">
    <source>
        <dbReference type="PROSITE" id="PS51186"/>
    </source>
</evidence>
<sequence>TIQDQKQWFAKYKKDSKKIFFTICDDSVAIGLVGLSNIDKKHGQADLFIMIGDDRYRGRGIGKIVMEQIIDYAFNKLNLSQINAEVKNNNIPALSLNKSYGFQLLDGVDDRYPDEIRMVLRK</sequence>
<keyword evidence="2" id="KW-0808">Transferase</keyword>
<protein>
    <submittedName>
        <fullName evidence="2">Diamine N-acetyltransferase</fullName>
    </submittedName>
</protein>